<name>A3IQK8_9CHRO</name>
<proteinExistence type="predicted"/>
<dbReference type="EMBL" id="AAXW01000015">
    <property type="protein sequence ID" value="EAZ91283.1"/>
    <property type="molecule type" value="Genomic_DNA"/>
</dbReference>
<gene>
    <name evidence="1" type="ORF">CY0110_11687</name>
</gene>
<keyword evidence="2" id="KW-1185">Reference proteome</keyword>
<protein>
    <submittedName>
        <fullName evidence="1">Uncharacterized protein</fullName>
    </submittedName>
</protein>
<sequence>MLFNKSVLTLLTPLSLLSLSVISGLGILNSRPSLASDREINRHQGELFAQTITNNKLPNGTYLYGSSHQPDEIGQEYMVFQVHQGEIKGALYMPHSEFSCFTGKFEGNQMMMSVIHPYDGTRNDYSVALQVPSTVASNGQWPDISLQGFYRLDDISLSDQKILDTCS</sequence>
<dbReference type="Proteomes" id="UP000003781">
    <property type="component" value="Unassembled WGS sequence"/>
</dbReference>
<dbReference type="OrthoDB" id="422458at2"/>
<accession>A3IQK8</accession>
<reference evidence="1 2" key="1">
    <citation type="submission" date="2007-03" db="EMBL/GenBank/DDBJ databases">
        <authorList>
            <person name="Stal L."/>
            <person name="Ferriera S."/>
            <person name="Johnson J."/>
            <person name="Kravitz S."/>
            <person name="Beeson K."/>
            <person name="Sutton G."/>
            <person name="Rogers Y.-H."/>
            <person name="Friedman R."/>
            <person name="Frazier M."/>
            <person name="Venter J.C."/>
        </authorList>
    </citation>
    <scope>NUCLEOTIDE SEQUENCE [LARGE SCALE GENOMIC DNA]</scope>
    <source>
        <strain evidence="1 2">CCY0110</strain>
    </source>
</reference>
<organism evidence="1 2">
    <name type="scientific">Crocosphaera chwakensis CCY0110</name>
    <dbReference type="NCBI Taxonomy" id="391612"/>
    <lineage>
        <taxon>Bacteria</taxon>
        <taxon>Bacillati</taxon>
        <taxon>Cyanobacteriota</taxon>
        <taxon>Cyanophyceae</taxon>
        <taxon>Oscillatoriophycideae</taxon>
        <taxon>Chroococcales</taxon>
        <taxon>Aphanothecaceae</taxon>
        <taxon>Crocosphaera</taxon>
        <taxon>Crocosphaera chwakensis</taxon>
    </lineage>
</organism>
<dbReference type="AlphaFoldDB" id="A3IQK8"/>
<evidence type="ECO:0000313" key="2">
    <source>
        <dbReference type="Proteomes" id="UP000003781"/>
    </source>
</evidence>
<comment type="caution">
    <text evidence="1">The sequence shown here is derived from an EMBL/GenBank/DDBJ whole genome shotgun (WGS) entry which is preliminary data.</text>
</comment>
<evidence type="ECO:0000313" key="1">
    <source>
        <dbReference type="EMBL" id="EAZ91283.1"/>
    </source>
</evidence>
<dbReference type="RefSeq" id="WP_008275674.1">
    <property type="nucleotide sequence ID" value="NZ_AAXW01000015.1"/>
</dbReference>
<dbReference type="eggNOG" id="COG3170">
    <property type="taxonomic scope" value="Bacteria"/>
</dbReference>